<accession>A0ABU8YHJ9</accession>
<dbReference type="CDD" id="cd22641">
    <property type="entry name" value="C24-like"/>
    <property type="match status" value="1"/>
</dbReference>
<keyword evidence="3" id="KW-1185">Reference proteome</keyword>
<evidence type="ECO:0000313" key="3">
    <source>
        <dbReference type="Proteomes" id="UP001384579"/>
    </source>
</evidence>
<dbReference type="SUPFAM" id="SSF88874">
    <property type="entry name" value="Receptor-binding domain of short tail fibre protein gp12"/>
    <property type="match status" value="1"/>
</dbReference>
<evidence type="ECO:0000313" key="2">
    <source>
        <dbReference type="EMBL" id="MEK0183831.1"/>
    </source>
</evidence>
<sequence length="330" mass="35029">MTTNNGKFAPQHKKPGDLILSDEWNAGMQETVRLESAKVNRKGGDSLQGPLTIESALAVDTTTITSIQLEVKGALKLADGVAVNQFSNDESLSNNSDRIVPTQKAVKTYVDRAVQGSENQDFKAKDVRVYGKLTVDGEVISKDIQKMEGNVELGNEDRDIITVFGTISSRHSTKNLVVNNAIVAPAFIGDGAIVKGIIVMWSGPVEQIPTGWALCNGQNGTPDLRDRFIVGAGNSYAVASTGGAATVTLTIAQMPAHSHGVNDPGHSHSKGASWPGSGPEQDQSGSPENRTDFNINTGFSGTGISLQNTGSGQPHENRPPYYALAFIMKL</sequence>
<name>A0ABU8YHJ9_9CYAN</name>
<comment type="caution">
    <text evidence="2">The sequence shown here is derived from an EMBL/GenBank/DDBJ whole genome shotgun (WGS) entry which is preliminary data.</text>
</comment>
<feature type="region of interest" description="Disordered" evidence="1">
    <location>
        <begin position="256"/>
        <end position="318"/>
    </location>
</feature>
<feature type="compositionally biased region" description="Polar residues" evidence="1">
    <location>
        <begin position="280"/>
        <end position="314"/>
    </location>
</feature>
<dbReference type="EMBL" id="JBBLXS010000022">
    <property type="protein sequence ID" value="MEK0183831.1"/>
    <property type="molecule type" value="Genomic_DNA"/>
</dbReference>
<dbReference type="Proteomes" id="UP001384579">
    <property type="component" value="Unassembled WGS sequence"/>
</dbReference>
<organism evidence="2 3">
    <name type="scientific">Microcoleus anatoxicus PTRS2</name>
    <dbReference type="NCBI Taxonomy" id="2705321"/>
    <lineage>
        <taxon>Bacteria</taxon>
        <taxon>Bacillati</taxon>
        <taxon>Cyanobacteriota</taxon>
        <taxon>Cyanophyceae</taxon>
        <taxon>Oscillatoriophycideae</taxon>
        <taxon>Oscillatoriales</taxon>
        <taxon>Microcoleaceae</taxon>
        <taxon>Microcoleus</taxon>
        <taxon>Microcoleus anatoxicus</taxon>
    </lineage>
</organism>
<dbReference type="RefSeq" id="WP_340520172.1">
    <property type="nucleotide sequence ID" value="NZ_JBBLXS010000022.1"/>
</dbReference>
<reference evidence="2 3" key="1">
    <citation type="journal article" date="2020" name="Harmful Algae">
        <title>Molecular and morphological characterization of a novel dihydroanatoxin-a producing Microcoleus species (cyanobacteria) from the Russian River, California, USA.</title>
        <authorList>
            <person name="Conklin K.Y."/>
            <person name="Stancheva R."/>
            <person name="Otten T.G."/>
            <person name="Fadness R."/>
            <person name="Boyer G.L."/>
            <person name="Read B."/>
            <person name="Zhang X."/>
            <person name="Sheath R.G."/>
        </authorList>
    </citation>
    <scope>NUCLEOTIDE SEQUENCE [LARGE SCALE GENOMIC DNA]</scope>
    <source>
        <strain evidence="2 3">PTRS2</strain>
    </source>
</reference>
<evidence type="ECO:0000256" key="1">
    <source>
        <dbReference type="SAM" id="MobiDB-lite"/>
    </source>
</evidence>
<gene>
    <name evidence="2" type="ORF">WMG39_03100</name>
</gene>
<proteinExistence type="predicted"/>
<protein>
    <submittedName>
        <fullName evidence="2">Uncharacterized protein</fullName>
    </submittedName>
</protein>